<dbReference type="FunFam" id="1.10.1410.10:FF:000002">
    <property type="entry name" value="terminal uridylyltransferase 4 isoform X1"/>
    <property type="match status" value="1"/>
</dbReference>
<feature type="compositionally biased region" description="Basic residues" evidence="7">
    <location>
        <begin position="1216"/>
        <end position="1227"/>
    </location>
</feature>
<dbReference type="Pfam" id="PF00098">
    <property type="entry name" value="zf-CCHC"/>
    <property type="match status" value="2"/>
</dbReference>
<dbReference type="InterPro" id="IPR002058">
    <property type="entry name" value="PAP_assoc"/>
</dbReference>
<organism evidence="9 10">
    <name type="scientific">Nephila pilipes</name>
    <name type="common">Giant wood spider</name>
    <name type="synonym">Nephila maculata</name>
    <dbReference type="NCBI Taxonomy" id="299642"/>
    <lineage>
        <taxon>Eukaryota</taxon>
        <taxon>Metazoa</taxon>
        <taxon>Ecdysozoa</taxon>
        <taxon>Arthropoda</taxon>
        <taxon>Chelicerata</taxon>
        <taxon>Arachnida</taxon>
        <taxon>Araneae</taxon>
        <taxon>Araneomorphae</taxon>
        <taxon>Entelegynae</taxon>
        <taxon>Araneoidea</taxon>
        <taxon>Nephilidae</taxon>
        <taxon>Nephila</taxon>
    </lineage>
</organism>
<feature type="compositionally biased region" description="Basic and acidic residues" evidence="7">
    <location>
        <begin position="739"/>
        <end position="757"/>
    </location>
</feature>
<dbReference type="Gene3D" id="4.10.60.10">
    <property type="entry name" value="Zinc finger, CCHC-type"/>
    <property type="match status" value="1"/>
</dbReference>
<evidence type="ECO:0000256" key="4">
    <source>
        <dbReference type="ARBA" id="ARBA00022723"/>
    </source>
</evidence>
<dbReference type="OrthoDB" id="407432at2759"/>
<name>A0A8X6NSG6_NEPPI</name>
<evidence type="ECO:0000256" key="1">
    <source>
        <dbReference type="ARBA" id="ARBA00001936"/>
    </source>
</evidence>
<protein>
    <submittedName>
        <fullName evidence="9">Terminal uridylyltransferase 4</fullName>
    </submittedName>
</protein>
<dbReference type="GO" id="GO:0003676">
    <property type="term" value="F:nucleic acid binding"/>
    <property type="evidence" value="ECO:0007669"/>
    <property type="project" value="InterPro"/>
</dbReference>
<dbReference type="Pfam" id="PF03828">
    <property type="entry name" value="PAP_assoc"/>
    <property type="match status" value="2"/>
</dbReference>
<dbReference type="InterPro" id="IPR054708">
    <property type="entry name" value="MTPAP-like_central"/>
</dbReference>
<accession>A0A8X6NSG6</accession>
<dbReference type="EMBL" id="BMAW01061552">
    <property type="protein sequence ID" value="GFT31703.1"/>
    <property type="molecule type" value="Genomic_DNA"/>
</dbReference>
<evidence type="ECO:0000256" key="6">
    <source>
        <dbReference type="PROSITE-ProRule" id="PRU00047"/>
    </source>
</evidence>
<feature type="region of interest" description="Disordered" evidence="7">
    <location>
        <begin position="1327"/>
        <end position="1380"/>
    </location>
</feature>
<keyword evidence="6" id="KW-0863">Zinc-finger</keyword>
<feature type="region of interest" description="Disordered" evidence="7">
    <location>
        <begin position="1420"/>
        <end position="1475"/>
    </location>
</feature>
<feature type="compositionally biased region" description="Basic residues" evidence="7">
    <location>
        <begin position="199"/>
        <end position="212"/>
    </location>
</feature>
<evidence type="ECO:0000256" key="2">
    <source>
        <dbReference type="ARBA" id="ARBA00001946"/>
    </source>
</evidence>
<feature type="region of interest" description="Disordered" evidence="7">
    <location>
        <begin position="720"/>
        <end position="760"/>
    </location>
</feature>
<dbReference type="GO" id="GO:1990817">
    <property type="term" value="F:poly(A) RNA polymerase activity"/>
    <property type="evidence" value="ECO:0007669"/>
    <property type="project" value="UniProtKB-ARBA"/>
</dbReference>
<feature type="compositionally biased region" description="Basic and acidic residues" evidence="7">
    <location>
        <begin position="720"/>
        <end position="729"/>
    </location>
</feature>
<keyword evidence="3" id="KW-0808">Transferase</keyword>
<feature type="compositionally biased region" description="Basic and acidic residues" evidence="7">
    <location>
        <begin position="187"/>
        <end position="198"/>
    </location>
</feature>
<dbReference type="InterPro" id="IPR045100">
    <property type="entry name" value="TUT4/7_NTP_transf"/>
</dbReference>
<comment type="cofactor">
    <cofactor evidence="1">
        <name>Mn(2+)</name>
        <dbReference type="ChEBI" id="CHEBI:29035"/>
    </cofactor>
</comment>
<feature type="region of interest" description="Disordered" evidence="7">
    <location>
        <begin position="1214"/>
        <end position="1258"/>
    </location>
</feature>
<evidence type="ECO:0000313" key="10">
    <source>
        <dbReference type="Proteomes" id="UP000887013"/>
    </source>
</evidence>
<dbReference type="InterPro" id="IPR036875">
    <property type="entry name" value="Znf_CCHC_sf"/>
</dbReference>
<dbReference type="SUPFAM" id="SSF81301">
    <property type="entry name" value="Nucleotidyltransferase"/>
    <property type="match status" value="2"/>
</dbReference>
<dbReference type="GO" id="GO:0008270">
    <property type="term" value="F:zinc ion binding"/>
    <property type="evidence" value="ECO:0007669"/>
    <property type="project" value="UniProtKB-KW"/>
</dbReference>
<feature type="compositionally biased region" description="Polar residues" evidence="7">
    <location>
        <begin position="170"/>
        <end position="180"/>
    </location>
</feature>
<dbReference type="PANTHER" id="PTHR12271:SF66">
    <property type="entry name" value="TERMINAL URIDYLYLTRANSFERASE TAILOR"/>
    <property type="match status" value="1"/>
</dbReference>
<feature type="compositionally biased region" description="Low complexity" evidence="7">
    <location>
        <begin position="1351"/>
        <end position="1362"/>
    </location>
</feature>
<keyword evidence="4" id="KW-0479">Metal-binding</keyword>
<dbReference type="GO" id="GO:0031123">
    <property type="term" value="P:RNA 3'-end processing"/>
    <property type="evidence" value="ECO:0007669"/>
    <property type="project" value="TreeGrafter"/>
</dbReference>
<dbReference type="Gene3D" id="1.10.1410.10">
    <property type="match status" value="2"/>
</dbReference>
<dbReference type="PROSITE" id="PS50158">
    <property type="entry name" value="ZF_CCHC"/>
    <property type="match status" value="2"/>
</dbReference>
<reference evidence="9" key="1">
    <citation type="submission" date="2020-08" db="EMBL/GenBank/DDBJ databases">
        <title>Multicomponent nature underlies the extraordinary mechanical properties of spider dragline silk.</title>
        <authorList>
            <person name="Kono N."/>
            <person name="Nakamura H."/>
            <person name="Mori M."/>
            <person name="Yoshida Y."/>
            <person name="Ohtoshi R."/>
            <person name="Malay A.D."/>
            <person name="Moran D.A.P."/>
            <person name="Tomita M."/>
            <person name="Numata K."/>
            <person name="Arakawa K."/>
        </authorList>
    </citation>
    <scope>NUCLEOTIDE SEQUENCE</scope>
</reference>
<evidence type="ECO:0000313" key="9">
    <source>
        <dbReference type="EMBL" id="GFT31703.1"/>
    </source>
</evidence>
<comment type="cofactor">
    <cofactor evidence="2">
        <name>Mg(2+)</name>
        <dbReference type="ChEBI" id="CHEBI:18420"/>
    </cofactor>
</comment>
<dbReference type="SUPFAM" id="SSF81631">
    <property type="entry name" value="PAP/OAS1 substrate-binding domain"/>
    <property type="match status" value="2"/>
</dbReference>
<dbReference type="Pfam" id="PF19088">
    <property type="entry name" value="TUTase"/>
    <property type="match status" value="1"/>
</dbReference>
<feature type="region of interest" description="Disordered" evidence="7">
    <location>
        <begin position="151"/>
        <end position="225"/>
    </location>
</feature>
<feature type="compositionally biased region" description="Pro residues" evidence="7">
    <location>
        <begin position="1363"/>
        <end position="1373"/>
    </location>
</feature>
<dbReference type="SUPFAM" id="SSF57756">
    <property type="entry name" value="Retrovirus zinc finger-like domains"/>
    <property type="match status" value="1"/>
</dbReference>
<dbReference type="CDD" id="cd05402">
    <property type="entry name" value="NT_PAP_TUTase"/>
    <property type="match status" value="2"/>
</dbReference>
<dbReference type="InterPro" id="IPR043519">
    <property type="entry name" value="NT_sf"/>
</dbReference>
<dbReference type="Proteomes" id="UP000887013">
    <property type="component" value="Unassembled WGS sequence"/>
</dbReference>
<feature type="compositionally biased region" description="Polar residues" evidence="7">
    <location>
        <begin position="1460"/>
        <end position="1475"/>
    </location>
</feature>
<evidence type="ECO:0000259" key="8">
    <source>
        <dbReference type="PROSITE" id="PS50158"/>
    </source>
</evidence>
<feature type="domain" description="CCHC-type" evidence="8">
    <location>
        <begin position="1203"/>
        <end position="1218"/>
    </location>
</feature>
<sequence length="1475" mass="168040">MAAAQECKQIEQHIKEMIFKSKPAGESVMNCDIKPNFNRNPFSVDDKCLVTNIEKMAHLSQNPPFDDRTSTSNLINQTGASELIDLNVLNDFAAKHISDSPFSTTNMALNSNEMKLPHPDIDDCNVNIKNGEQPSIAVLLNTISKEIQNSPNFLSMPENPLPQMLGSPIKESSLSQSLDQNLPVADSKQKDEGNDKNALKKRKKASQKRQSRDKKVKEKSTGMYMSKEPLEIERKKFDNKGDNITKSPAKLNQNVKAIEKRSDADLVSDIKVKKHVLGSLGKEYSLFFQEGHYKLLCHLCSHTTDMRDSIIKHLNSKPHQSLKMQNDLNMMLPFLPGPIPHQTDAITDLLKIIASFQGLKKEDLDARKTLSLKLKIFVETQLPNCSVQLIGSSATGFGLKDCEVDFVLSVPSHDSIPDSLENLYYLMMSDDCYNNVINDFKKKRPCIKFTDIESSMRCNILIDNGSSHKLANLLSAYFQLDDRVSTLGIALRYWAKLCLIDQQDCGTLPSFCFLLLLIHFLQQVQPPVLPVFHEVENFSGCPEFYNKYISGNSWKTENTDSIGELWLKFFHFYNFDYKIGESVVCVRTRKKITCKDYNWSTKFYAVEDPFLKRNIAYVIPTFQVCHFIQQCFVRTYRYFAYPQLKNGSIKLVKTEAFDALKISEYVPNSPLIKEEELGDSEESENEDFDQLEISQIMEDHDLDIPLENFISTVNNMSLKDDHGDGDNVSKVESSNSSSKEIDSSPKKAVDKTIKENQTKLPPKTNVQPLCYWDLKDTKITKEIFQYEFKAVTFKGEKSVPLSCKLCKGTDHQKKNCPNDVLPIPIPLPKMTAEFLDVIAKVLYHIKDKNAVSKTELDNIEADMRDIQKYIREVFPDASLKLFGSFCNGFGFKNKSDMDFCLTFGDHDDGKNLDSTSIIEKVAEALRLHSELENVVSITSAKVPIVKFSWQKTGLEGDISLYNTLALVNTELLEAYTKIDPRVQTLGYALKHFAKILGICDASRGSLSSYAYILMLLYFLQQRDPPVIPVLQELPGEQNPSRLVEGWNVYFFRDLDKLKDVWSNYGENKESVGELWLGLLSFYTCEFDWKEYVISIRQKKCLTRFKKLWNTNQLAIEDPFDLNHNLGAGLSRKMNAYILKAFIKARERFGTPTVIDSRWDGDEVSYLFNRNFLNSGVEPPQDRGCGNCGKIGHIARNCPQEKTCAYCRQPGHLIKNCPKKGKSKKSRERNRNNSYDNSVHERKGSHDRHHSRNMNPKMKNDYLSRTYPGMQQPQIMSDIIEGQKLAQMGVSAHRLPPPGFPPRNIINNPPPGFPSTAPIPPPINYPPPFNNKHPHATPPFPRGGKQNDMHAHSPPKQFSSSPPKNFPPNKPPFHPMQDPLWSMGCRQGYSMERHPNPQLSRSLPVHNVLPTARNLQVERHLVPPGSRNYPPQWQNRAFPPKDHLPHPKSNQLQNLDHRLPRTNSDNTYNSSQLDRW</sequence>
<evidence type="ECO:0000256" key="5">
    <source>
        <dbReference type="ARBA" id="ARBA00022842"/>
    </source>
</evidence>
<keyword evidence="10" id="KW-1185">Reference proteome</keyword>
<evidence type="ECO:0000256" key="3">
    <source>
        <dbReference type="ARBA" id="ARBA00022679"/>
    </source>
</evidence>
<keyword evidence="6" id="KW-0862">Zinc</keyword>
<dbReference type="Pfam" id="PF22600">
    <property type="entry name" value="MTPAP-like_central"/>
    <property type="match status" value="1"/>
</dbReference>
<dbReference type="Gene3D" id="3.30.460.10">
    <property type="entry name" value="Beta Polymerase, domain 2"/>
    <property type="match status" value="2"/>
</dbReference>
<proteinExistence type="predicted"/>
<dbReference type="InterPro" id="IPR001878">
    <property type="entry name" value="Znf_CCHC"/>
</dbReference>
<gene>
    <name evidence="9" type="primary">TUT4</name>
    <name evidence="9" type="ORF">NPIL_682341</name>
</gene>
<keyword evidence="9" id="KW-0548">Nucleotidyltransferase</keyword>
<comment type="caution">
    <text evidence="9">The sequence shown here is derived from an EMBL/GenBank/DDBJ whole genome shotgun (WGS) entry which is preliminary data.</text>
</comment>
<keyword evidence="5" id="KW-0460">Magnesium</keyword>
<feature type="domain" description="CCHC-type" evidence="8">
    <location>
        <begin position="1184"/>
        <end position="1199"/>
    </location>
</feature>
<dbReference type="PANTHER" id="PTHR12271">
    <property type="entry name" value="POLY A POLYMERASE CID PAP -RELATED"/>
    <property type="match status" value="1"/>
</dbReference>
<dbReference type="GO" id="GO:0050265">
    <property type="term" value="F:RNA uridylyltransferase activity"/>
    <property type="evidence" value="ECO:0007669"/>
    <property type="project" value="TreeGrafter"/>
</dbReference>
<dbReference type="SMART" id="SM00343">
    <property type="entry name" value="ZnF_C2HC"/>
    <property type="match status" value="3"/>
</dbReference>
<evidence type="ECO:0000256" key="7">
    <source>
        <dbReference type="SAM" id="MobiDB-lite"/>
    </source>
</evidence>